<feature type="transmembrane region" description="Helical" evidence="1">
    <location>
        <begin position="282"/>
        <end position="304"/>
    </location>
</feature>
<evidence type="ECO:0000313" key="3">
    <source>
        <dbReference type="Proteomes" id="UP000570361"/>
    </source>
</evidence>
<protein>
    <submittedName>
        <fullName evidence="2">Low temperature requirement protein LtrA</fullName>
    </submittedName>
</protein>
<organism evidence="2 3">
    <name type="scientific">Paenibacillus phyllosphaerae</name>
    <dbReference type="NCBI Taxonomy" id="274593"/>
    <lineage>
        <taxon>Bacteria</taxon>
        <taxon>Bacillati</taxon>
        <taxon>Bacillota</taxon>
        <taxon>Bacilli</taxon>
        <taxon>Bacillales</taxon>
        <taxon>Paenibacillaceae</taxon>
        <taxon>Paenibacillus</taxon>
    </lineage>
</organism>
<dbReference type="RefSeq" id="WP_183597380.1">
    <property type="nucleotide sequence ID" value="NZ_JACHXK010000002.1"/>
</dbReference>
<feature type="transmembrane region" description="Helical" evidence="1">
    <location>
        <begin position="21"/>
        <end position="40"/>
    </location>
</feature>
<feature type="transmembrane region" description="Helical" evidence="1">
    <location>
        <begin position="85"/>
        <end position="102"/>
    </location>
</feature>
<keyword evidence="1" id="KW-0812">Transmembrane</keyword>
<dbReference type="PANTHER" id="PTHR36840">
    <property type="entry name" value="BLL5714 PROTEIN"/>
    <property type="match status" value="1"/>
</dbReference>
<feature type="transmembrane region" description="Helical" evidence="1">
    <location>
        <begin position="343"/>
        <end position="359"/>
    </location>
</feature>
<dbReference type="EMBL" id="JACHXK010000002">
    <property type="protein sequence ID" value="MBB3108809.1"/>
    <property type="molecule type" value="Genomic_DNA"/>
</dbReference>
<feature type="transmembrane region" description="Helical" evidence="1">
    <location>
        <begin position="240"/>
        <end position="261"/>
    </location>
</feature>
<feature type="transmembrane region" description="Helical" evidence="1">
    <location>
        <begin position="52"/>
        <end position="73"/>
    </location>
</feature>
<accession>A0A7W5FLA1</accession>
<feature type="transmembrane region" description="Helical" evidence="1">
    <location>
        <begin position="108"/>
        <end position="131"/>
    </location>
</feature>
<dbReference type="InterPro" id="IPR010640">
    <property type="entry name" value="Low_temperature_requirement_A"/>
</dbReference>
<keyword evidence="1" id="KW-1133">Transmembrane helix</keyword>
<keyword evidence="1" id="KW-0472">Membrane</keyword>
<evidence type="ECO:0000313" key="2">
    <source>
        <dbReference type="EMBL" id="MBB3108809.1"/>
    </source>
</evidence>
<comment type="caution">
    <text evidence="2">The sequence shown here is derived from an EMBL/GenBank/DDBJ whole genome shotgun (WGS) entry which is preliminary data.</text>
</comment>
<feature type="transmembrane region" description="Helical" evidence="1">
    <location>
        <begin position="143"/>
        <end position="162"/>
    </location>
</feature>
<keyword evidence="3" id="KW-1185">Reference proteome</keyword>
<name>A0A7W5FLA1_9BACL</name>
<proteinExistence type="predicted"/>
<dbReference type="AlphaFoldDB" id="A0A7W5FLA1"/>
<feature type="transmembrane region" description="Helical" evidence="1">
    <location>
        <begin position="210"/>
        <end position="234"/>
    </location>
</feature>
<reference evidence="2 3" key="1">
    <citation type="submission" date="2020-08" db="EMBL/GenBank/DDBJ databases">
        <title>Genomic Encyclopedia of Type Strains, Phase III (KMG-III): the genomes of soil and plant-associated and newly described type strains.</title>
        <authorList>
            <person name="Whitman W."/>
        </authorList>
    </citation>
    <scope>NUCLEOTIDE SEQUENCE [LARGE SCALE GENOMIC DNA]</scope>
    <source>
        <strain evidence="2 3">CECT 5862</strain>
    </source>
</reference>
<evidence type="ECO:0000256" key="1">
    <source>
        <dbReference type="SAM" id="Phobius"/>
    </source>
</evidence>
<dbReference type="Pfam" id="PF06772">
    <property type="entry name" value="LtrA"/>
    <property type="match status" value="1"/>
</dbReference>
<feature type="transmembrane region" description="Helical" evidence="1">
    <location>
        <begin position="316"/>
        <end position="336"/>
    </location>
</feature>
<dbReference type="PANTHER" id="PTHR36840:SF1">
    <property type="entry name" value="BLL5714 PROTEIN"/>
    <property type="match status" value="1"/>
</dbReference>
<dbReference type="Proteomes" id="UP000570361">
    <property type="component" value="Unassembled WGS sequence"/>
</dbReference>
<sequence>MATPTELQLIRSRGTNNTGKVSFIELFFDLIFVFAISQLSHTFLEDLSLEGLFRLVLLTMAVWWAWIFTAWVINWLNPETLKVQYLLIALMLLGLVMSTSITKAFESAGIFFAIGYVAFQVGRTAFTVWMFRNGSAELRINWVRILCWLSFSGVFWIAGGIAHESWRIAFWVIALVIDYIGPSLGFWLPRIGRTPTSVWDVEGAYMAERCGLFIIIALGESILVTGANFVKLGWSPLSSAAFAISFISTVALWRIYFIATAKSGHHRIAHSSDPGRVARSGYTYTHLLLVIGIILTAVAGELLLHHPTGHMDMKSALITVGGPVLFLVGNLIFMWIVNRALPIPYLAGIILTAALLLISPWISLILLASLVAVVQLIVSVWAGRNANRA</sequence>
<feature type="transmembrane region" description="Helical" evidence="1">
    <location>
        <begin position="365"/>
        <end position="383"/>
    </location>
</feature>
<feature type="transmembrane region" description="Helical" evidence="1">
    <location>
        <begin position="168"/>
        <end position="189"/>
    </location>
</feature>
<gene>
    <name evidence="2" type="ORF">FHS18_000861</name>
</gene>